<evidence type="ECO:0000259" key="2">
    <source>
        <dbReference type="PROSITE" id="PS50181"/>
    </source>
</evidence>
<keyword evidence="4" id="KW-1185">Reference proteome</keyword>
<gene>
    <name evidence="3" type="ORF">RSOLAG22IIIB_05860</name>
</gene>
<name>A0A0K6GA55_9AGAM</name>
<dbReference type="InterPro" id="IPR001810">
    <property type="entry name" value="F-box_dom"/>
</dbReference>
<accession>A0A0K6GA55</accession>
<evidence type="ECO:0000256" key="1">
    <source>
        <dbReference type="SAM" id="MobiDB-lite"/>
    </source>
</evidence>
<dbReference type="AlphaFoldDB" id="A0A0K6GA55"/>
<dbReference type="PROSITE" id="PS50181">
    <property type="entry name" value="FBOX"/>
    <property type="match status" value="1"/>
</dbReference>
<organism evidence="3 4">
    <name type="scientific">Rhizoctonia solani</name>
    <dbReference type="NCBI Taxonomy" id="456999"/>
    <lineage>
        <taxon>Eukaryota</taxon>
        <taxon>Fungi</taxon>
        <taxon>Dikarya</taxon>
        <taxon>Basidiomycota</taxon>
        <taxon>Agaricomycotina</taxon>
        <taxon>Agaricomycetes</taxon>
        <taxon>Cantharellales</taxon>
        <taxon>Ceratobasidiaceae</taxon>
        <taxon>Rhizoctonia</taxon>
    </lineage>
</organism>
<evidence type="ECO:0000313" key="4">
    <source>
        <dbReference type="Proteomes" id="UP000044841"/>
    </source>
</evidence>
<feature type="domain" description="F-box" evidence="2">
    <location>
        <begin position="59"/>
        <end position="108"/>
    </location>
</feature>
<feature type="compositionally biased region" description="Basic and acidic residues" evidence="1">
    <location>
        <begin position="19"/>
        <end position="29"/>
    </location>
</feature>
<dbReference type="SUPFAM" id="SSF81383">
    <property type="entry name" value="F-box domain"/>
    <property type="match status" value="1"/>
</dbReference>
<evidence type="ECO:0000313" key="3">
    <source>
        <dbReference type="EMBL" id="CUA75355.1"/>
    </source>
</evidence>
<reference evidence="3 4" key="1">
    <citation type="submission" date="2015-07" db="EMBL/GenBank/DDBJ databases">
        <authorList>
            <person name="Noorani M."/>
        </authorList>
    </citation>
    <scope>NUCLEOTIDE SEQUENCE [LARGE SCALE GENOMIC DNA]</scope>
    <source>
        <strain evidence="3">BBA 69670</strain>
    </source>
</reference>
<dbReference type="Proteomes" id="UP000044841">
    <property type="component" value="Unassembled WGS sequence"/>
</dbReference>
<protein>
    <recommendedName>
        <fullName evidence="2">F-box domain-containing protein</fullName>
    </recommendedName>
</protein>
<feature type="region of interest" description="Disordered" evidence="1">
    <location>
        <begin position="1"/>
        <end position="41"/>
    </location>
</feature>
<sequence>MSSTTASAITKGKRSRVARVHDKPAREEQPPAPKRQRTTLQLAKHSTRAEQGKYKYEKIRGFMDLPIDIFLAINPYLSPSDIISLARTNKPLRRLIMDQSSTSIWLKSMKSVQGIPPCPAEVSLPYYMAFLFMNECSFCGNKAVEVIDTSSLVRLCQPCNASTVHHLQLNHLASLIYNHEVSEYGLQLLQVKYALRRNMQSILAQYLDLVKSNDHVALEAWVGSKRAAAVERHKYVPTIRDFLFRLGCQVFRERESEISHRLAYEHWGQIVWNLHDPEFLWKWFTFLQQPMPQTDRVIKGSDSFLGIKQEYYF</sequence>
<dbReference type="EMBL" id="CYGV01001534">
    <property type="protein sequence ID" value="CUA75355.1"/>
    <property type="molecule type" value="Genomic_DNA"/>
</dbReference>
<proteinExistence type="predicted"/>
<dbReference type="InterPro" id="IPR036047">
    <property type="entry name" value="F-box-like_dom_sf"/>
</dbReference>